<dbReference type="InterPro" id="IPR006047">
    <property type="entry name" value="GH13_cat_dom"/>
</dbReference>
<dbReference type="InterPro" id="IPR017853">
    <property type="entry name" value="GH"/>
</dbReference>
<gene>
    <name evidence="2" type="primary">glgE2</name>
    <name evidence="2" type="ORF">A9Y57_01328</name>
</gene>
<dbReference type="Pfam" id="PF18612">
    <property type="entry name" value="Bac_A_amyl_C"/>
    <property type="match status" value="1"/>
</dbReference>
<dbReference type="InterPro" id="IPR041331">
    <property type="entry name" value="Bac_A_amyl_C"/>
</dbReference>
<dbReference type="AlphaFoldDB" id="A0A854WE61"/>
<protein>
    <submittedName>
        <fullName evidence="2">Alpha-1,4-glucan:maltose-1-phosphate maltosyltransferase 2</fullName>
    </submittedName>
</protein>
<dbReference type="PANTHER" id="PTHR10357">
    <property type="entry name" value="ALPHA-AMYLASE FAMILY MEMBER"/>
    <property type="match status" value="1"/>
</dbReference>
<dbReference type="Pfam" id="PF00128">
    <property type="entry name" value="Alpha-amylase"/>
    <property type="match status" value="2"/>
</dbReference>
<proteinExistence type="predicted"/>
<name>A0A854WE61_9STRE</name>
<dbReference type="GO" id="GO:0016740">
    <property type="term" value="F:transferase activity"/>
    <property type="evidence" value="ECO:0007669"/>
    <property type="project" value="UniProtKB-KW"/>
</dbReference>
<dbReference type="GO" id="GO:0009313">
    <property type="term" value="P:oligosaccharide catabolic process"/>
    <property type="evidence" value="ECO:0007669"/>
    <property type="project" value="TreeGrafter"/>
</dbReference>
<evidence type="ECO:0000313" key="3">
    <source>
        <dbReference type="Proteomes" id="UP000217465"/>
    </source>
</evidence>
<dbReference type="CDD" id="cd11313">
    <property type="entry name" value="AmyAc_arch_bac_AmyA"/>
    <property type="match status" value="1"/>
</dbReference>
<accession>A0A854WE61</accession>
<keyword evidence="2" id="KW-0808">Transferase</keyword>
<evidence type="ECO:0000313" key="2">
    <source>
        <dbReference type="EMBL" id="PCH12609.1"/>
    </source>
</evidence>
<dbReference type="SUPFAM" id="SSF51445">
    <property type="entry name" value="(Trans)glycosidases"/>
    <property type="match status" value="1"/>
</dbReference>
<organism evidence="2 3">
    <name type="scientific">Streptococcus parauberis</name>
    <dbReference type="NCBI Taxonomy" id="1348"/>
    <lineage>
        <taxon>Bacteria</taxon>
        <taxon>Bacillati</taxon>
        <taxon>Bacillota</taxon>
        <taxon>Bacilli</taxon>
        <taxon>Lactobacillales</taxon>
        <taxon>Streptococcaceae</taxon>
        <taxon>Streptococcus</taxon>
    </lineage>
</organism>
<feature type="domain" description="Glycosyl hydrolase family 13 catalytic" evidence="1">
    <location>
        <begin position="16"/>
        <end position="347"/>
    </location>
</feature>
<evidence type="ECO:0000259" key="1">
    <source>
        <dbReference type="SMART" id="SM00642"/>
    </source>
</evidence>
<sequence>MAIQTNKELRNKLIYCVYTRYFSDEGTFAAVEKELDRIKNLGTDIIWFLPIYPIGKVNRKGIAGSPYAISDYRAINPEFGTMADFEHLVSEIHNRGMKVMIDIVFNHTSPDSLLVQEHPEWFYHKEDGSFGNRVGDWTDIIDLDYANKDLWNYQIATLTMWAEKGVDGFRCDVAPLVPMAFWNQARQAVSEINPDHIWLSESIDFGFLRELRNRNLIAHSDSEVYQAFDITYDYDMRGFFDNYLQGKIPLTRYAEALSQQDLIFPANYIKLRNLENHDTKRIASLVTNHEQLRQWTAFEFFQKGTSLIYNGQEVCDAVEPSLFETGTVAWDGQYNISDYITKLASLKKGLSLDANYEIQASDETDSVVIAYFSDKVETVGVFSFKGRTGETDLPLEDGNYINQLTDETVVVTDGKVDLSQTPIWISL</sequence>
<comment type="caution">
    <text evidence="2">The sequence shown here is derived from an EMBL/GenBank/DDBJ whole genome shotgun (WGS) entry which is preliminary data.</text>
</comment>
<dbReference type="Proteomes" id="UP000217465">
    <property type="component" value="Unassembled WGS sequence"/>
</dbReference>
<dbReference type="Gene3D" id="3.20.20.80">
    <property type="entry name" value="Glycosidases"/>
    <property type="match status" value="1"/>
</dbReference>
<dbReference type="GO" id="GO:0004556">
    <property type="term" value="F:alpha-amylase activity"/>
    <property type="evidence" value="ECO:0007669"/>
    <property type="project" value="TreeGrafter"/>
</dbReference>
<reference evidence="2 3" key="1">
    <citation type="submission" date="2016-06" db="EMBL/GenBank/DDBJ databases">
        <authorList>
            <person name="Haines A.N."/>
            <person name="Council K.R."/>
        </authorList>
    </citation>
    <scope>NUCLEOTIDE SEQUENCE [LARGE SCALE GENOMIC DNA]</scope>
    <source>
        <strain evidence="2 3">SP158-29</strain>
    </source>
</reference>
<dbReference type="InterPro" id="IPR013780">
    <property type="entry name" value="Glyco_hydro_b"/>
</dbReference>
<dbReference type="PANTHER" id="PTHR10357:SF179">
    <property type="entry name" value="NEUTRAL AND BASIC AMINO ACID TRANSPORT PROTEIN RBAT"/>
    <property type="match status" value="1"/>
</dbReference>
<dbReference type="Gene3D" id="2.60.40.1180">
    <property type="entry name" value="Golgi alpha-mannosidase II"/>
    <property type="match status" value="1"/>
</dbReference>
<dbReference type="RefSeq" id="WP_096633644.1">
    <property type="nucleotide sequence ID" value="NZ_LQRM01000004.1"/>
</dbReference>
<dbReference type="SMART" id="SM00642">
    <property type="entry name" value="Aamy"/>
    <property type="match status" value="1"/>
</dbReference>
<dbReference type="EMBL" id="NSGR01000008">
    <property type="protein sequence ID" value="PCH12609.1"/>
    <property type="molecule type" value="Genomic_DNA"/>
</dbReference>